<evidence type="ECO:0000256" key="6">
    <source>
        <dbReference type="ARBA" id="ARBA00012057"/>
    </source>
</evidence>
<evidence type="ECO:0000256" key="4">
    <source>
        <dbReference type="ARBA" id="ARBA00004826"/>
    </source>
</evidence>
<keyword evidence="12" id="KW-0414">Isoprene biosynthesis</keyword>
<dbReference type="Gene3D" id="3.80.10.10">
    <property type="entry name" value="Ribonuclease Inhibitor"/>
    <property type="match status" value="2"/>
</dbReference>
<evidence type="ECO:0000256" key="5">
    <source>
        <dbReference type="ARBA" id="ARBA00007579"/>
    </source>
</evidence>
<evidence type="ECO:0000256" key="2">
    <source>
        <dbReference type="ARBA" id="ARBA00003951"/>
    </source>
</evidence>
<dbReference type="SUPFAM" id="SSF81383">
    <property type="entry name" value="F-box domain"/>
    <property type="match status" value="1"/>
</dbReference>
<comment type="function">
    <text evidence="2">Catalyzes the 1,3-allylic rearrangement of the homoallylic substrate isopentenyl (IPP) to its highly electrophilic allylic isomer, dimethylallyl diphosphate (DMAPP).</text>
</comment>
<dbReference type="EC" id="5.3.3.2" evidence="6"/>
<dbReference type="GO" id="GO:0050992">
    <property type="term" value="P:dimethylallyl diphosphate biosynthetic process"/>
    <property type="evidence" value="ECO:0007669"/>
    <property type="project" value="UniProtKB-UniPathway"/>
</dbReference>
<dbReference type="PANTHER" id="PTHR10885">
    <property type="entry name" value="ISOPENTENYL-DIPHOSPHATE DELTA-ISOMERASE"/>
    <property type="match status" value="1"/>
</dbReference>
<comment type="similarity">
    <text evidence="5">Belongs to the IPP isomerase type 1 family.</text>
</comment>
<dbReference type="InterPro" id="IPR015797">
    <property type="entry name" value="NUDIX_hydrolase-like_dom_sf"/>
</dbReference>
<sequence length="790" mass="86446">MRAWLSCTARPAFTQLLCSPASGARAAAGAQRFSVAATMTLPQRGEGQQQWGQQQGQQQQQRLSTWDGNASQEELMLKDECILVDEQDRITGHANKYQSHRFEEGQPRGLLHRAFSVFLFNSENKLLLQQRAASKITFPKVWTNTCCSHPLHGYSPTEVDNDADIAAGTAPGAKRAAVRKLLHELGISSQQLPLDSFKYLTRLHYCAADTGTWGPAAEWGEHEMDYILFIKADVTLAPNAEEVMDTKYVTFPELRQMMHPSSGLLWSPWFRIIAENFLEACVQALPEALLGEILALCGLREGRSVTLVCRLWRRLFYQQPSLWRSLELRFLLRKNEEQLTAAGAADSYVHKLELLRRVAPLVQEACIAGSSLDAIGQLAGAEEGLAAFLTALQAATGLVSLELDQPALRPLAAHALAALTGLRQLRRSGRIELRDGVALCALPQLEALTVQCWALDSFMPAVPLLSPLLTSLTLHSASYEDPMPALQPLTRLTQLRELELIEDAIFIYAGLQLLPVSAFPGVTRLAFCSCANLKAAGDVQFSKPAALMPTEPLVVQLRRRSPADTAAWLLMCAHLVLSEEADLPTLLAELGVQPGQLARLLFNGVLSPPPETVAAWPQLTGATRLILDSSSFPLEALLPLLPRLQVMNLTAVEQPATGEPLLAPLAHCATGLHTLQLVECGAAELPQGPYLQSLQTLFYQDCSLGTLPPCLSAASQLEELRLQHNSELVITPADVDRVLASLPALRLLWLDERQLAPGAAARLQALAARRPQLQLRIRGEEEESDLPVPA</sequence>
<name>A0A2P6TGX3_CHLSO</name>
<feature type="domain" description="F-box" evidence="15">
    <location>
        <begin position="279"/>
        <end position="326"/>
    </location>
</feature>
<evidence type="ECO:0000256" key="11">
    <source>
        <dbReference type="ARBA" id="ARBA00023098"/>
    </source>
</evidence>
<dbReference type="SUPFAM" id="SSF52047">
    <property type="entry name" value="RNI-like"/>
    <property type="match status" value="1"/>
</dbReference>
<dbReference type="EMBL" id="LHPG02000016">
    <property type="protein sequence ID" value="PRW33535.1"/>
    <property type="molecule type" value="Genomic_DNA"/>
</dbReference>
<comment type="subcellular location">
    <subcellularLocation>
        <location evidence="3">Cytoplasm</location>
        <location evidence="3">Cytoskeleton</location>
        <location evidence="3">Cilium axoneme</location>
    </subcellularLocation>
</comment>
<dbReference type="NCBIfam" id="TIGR02150">
    <property type="entry name" value="IPP_isom_1"/>
    <property type="match status" value="1"/>
</dbReference>
<evidence type="ECO:0000256" key="14">
    <source>
        <dbReference type="SAM" id="MobiDB-lite"/>
    </source>
</evidence>
<evidence type="ECO:0000256" key="7">
    <source>
        <dbReference type="ARBA" id="ARBA00022516"/>
    </source>
</evidence>
<protein>
    <recommendedName>
        <fullName evidence="6">isopentenyl-diphosphate Delta-isomerase</fullName>
        <ecNumber evidence="6">5.3.3.2</ecNumber>
    </recommendedName>
</protein>
<reference evidence="17 18" key="1">
    <citation type="journal article" date="2018" name="Plant J.">
        <title>Genome sequences of Chlorella sorokiniana UTEX 1602 and Micractinium conductrix SAG 241.80: implications to maltose excretion by a green alga.</title>
        <authorList>
            <person name="Arriola M.B."/>
            <person name="Velmurugan N."/>
            <person name="Zhang Y."/>
            <person name="Plunkett M.H."/>
            <person name="Hondzo H."/>
            <person name="Barney B.M."/>
        </authorList>
    </citation>
    <scope>NUCLEOTIDE SEQUENCE [LARGE SCALE GENOMIC DNA]</scope>
    <source>
        <strain evidence="18">UTEX 1602</strain>
    </source>
</reference>
<dbReference type="GO" id="GO:0009240">
    <property type="term" value="P:isopentenyl diphosphate biosynthetic process"/>
    <property type="evidence" value="ECO:0007669"/>
    <property type="project" value="TreeGrafter"/>
</dbReference>
<comment type="pathway">
    <text evidence="4">Isoprenoid biosynthesis; dimethylallyl diphosphate biosynthesis; dimethylallyl diphosphate from isopentenyl diphosphate: step 1/1.</text>
</comment>
<evidence type="ECO:0000256" key="13">
    <source>
        <dbReference type="ARBA" id="ARBA00023235"/>
    </source>
</evidence>
<keyword evidence="9" id="KW-0460">Magnesium</keyword>
<evidence type="ECO:0000256" key="8">
    <source>
        <dbReference type="ARBA" id="ARBA00022723"/>
    </source>
</evidence>
<dbReference type="InterPro" id="IPR036047">
    <property type="entry name" value="F-box-like_dom_sf"/>
</dbReference>
<dbReference type="PROSITE" id="PS50181">
    <property type="entry name" value="FBOX"/>
    <property type="match status" value="1"/>
</dbReference>
<dbReference type="SUPFAM" id="SSF55811">
    <property type="entry name" value="Nudix"/>
    <property type="match status" value="1"/>
</dbReference>
<keyword evidence="8" id="KW-0479">Metal-binding</keyword>
<dbReference type="CDD" id="cd02885">
    <property type="entry name" value="NUDIX_IPP_Isomerase"/>
    <property type="match status" value="1"/>
</dbReference>
<evidence type="ECO:0000313" key="18">
    <source>
        <dbReference type="Proteomes" id="UP000239899"/>
    </source>
</evidence>
<dbReference type="InterPro" id="IPR001810">
    <property type="entry name" value="F-box_dom"/>
</dbReference>
<keyword evidence="18" id="KW-1185">Reference proteome</keyword>
<dbReference type="InterPro" id="IPR032675">
    <property type="entry name" value="LRR_dom_sf"/>
</dbReference>
<feature type="region of interest" description="Disordered" evidence="14">
    <location>
        <begin position="43"/>
        <end position="63"/>
    </location>
</feature>
<evidence type="ECO:0000313" key="17">
    <source>
        <dbReference type="EMBL" id="PRW33535.1"/>
    </source>
</evidence>
<dbReference type="STRING" id="3076.A0A2P6TGX3"/>
<evidence type="ECO:0000259" key="16">
    <source>
        <dbReference type="PROSITE" id="PS51462"/>
    </source>
</evidence>
<keyword evidence="10" id="KW-0752">Steroid biosynthesis</keyword>
<dbReference type="InterPro" id="IPR000086">
    <property type="entry name" value="NUDIX_hydrolase_dom"/>
</dbReference>
<keyword evidence="11" id="KW-0443">Lipid metabolism</keyword>
<keyword evidence="13" id="KW-0413">Isomerase</keyword>
<dbReference type="Gene3D" id="3.90.79.10">
    <property type="entry name" value="Nucleoside Triphosphate Pyrophosphohydrolase"/>
    <property type="match status" value="1"/>
</dbReference>
<dbReference type="OrthoDB" id="510307at2759"/>
<dbReference type="GO" id="GO:0004452">
    <property type="term" value="F:isopentenyl-diphosphate delta-isomerase activity"/>
    <property type="evidence" value="ECO:0007669"/>
    <property type="project" value="UniProtKB-EC"/>
</dbReference>
<feature type="domain" description="Nudix hydrolase" evidence="16">
    <location>
        <begin position="110"/>
        <end position="272"/>
    </location>
</feature>
<evidence type="ECO:0000259" key="15">
    <source>
        <dbReference type="PROSITE" id="PS50181"/>
    </source>
</evidence>
<keyword evidence="7" id="KW-0444">Lipid biosynthesis</keyword>
<feature type="compositionally biased region" description="Low complexity" evidence="14">
    <location>
        <begin position="43"/>
        <end position="61"/>
    </location>
</feature>
<dbReference type="Gene3D" id="1.20.1280.50">
    <property type="match status" value="1"/>
</dbReference>
<dbReference type="GO" id="GO:0005930">
    <property type="term" value="C:axoneme"/>
    <property type="evidence" value="ECO:0007669"/>
    <property type="project" value="UniProtKB-SubCell"/>
</dbReference>
<evidence type="ECO:0000256" key="10">
    <source>
        <dbReference type="ARBA" id="ARBA00022955"/>
    </source>
</evidence>
<dbReference type="AlphaFoldDB" id="A0A2P6TGX3"/>
<dbReference type="InterPro" id="IPR011876">
    <property type="entry name" value="IsopentenylPP_isomerase_typ1"/>
</dbReference>
<dbReference type="Pfam" id="PF00293">
    <property type="entry name" value="NUDIX"/>
    <property type="match status" value="1"/>
</dbReference>
<evidence type="ECO:0000256" key="1">
    <source>
        <dbReference type="ARBA" id="ARBA00001946"/>
    </source>
</evidence>
<evidence type="ECO:0000256" key="9">
    <source>
        <dbReference type="ARBA" id="ARBA00022842"/>
    </source>
</evidence>
<evidence type="ECO:0000256" key="3">
    <source>
        <dbReference type="ARBA" id="ARBA00004430"/>
    </source>
</evidence>
<dbReference type="UniPathway" id="UPA00059">
    <property type="reaction ID" value="UER00104"/>
</dbReference>
<dbReference type="PROSITE" id="PS51462">
    <property type="entry name" value="NUDIX"/>
    <property type="match status" value="1"/>
</dbReference>
<dbReference type="PANTHER" id="PTHR10885:SF0">
    <property type="entry name" value="ISOPENTENYL-DIPHOSPHATE DELTA-ISOMERASE"/>
    <property type="match status" value="1"/>
</dbReference>
<comment type="caution">
    <text evidence="17">The sequence shown here is derived from an EMBL/GenBank/DDBJ whole genome shotgun (WGS) entry which is preliminary data.</text>
</comment>
<accession>A0A2P6TGX3</accession>
<organism evidence="17 18">
    <name type="scientific">Chlorella sorokiniana</name>
    <name type="common">Freshwater green alga</name>
    <dbReference type="NCBI Taxonomy" id="3076"/>
    <lineage>
        <taxon>Eukaryota</taxon>
        <taxon>Viridiplantae</taxon>
        <taxon>Chlorophyta</taxon>
        <taxon>core chlorophytes</taxon>
        <taxon>Trebouxiophyceae</taxon>
        <taxon>Chlorellales</taxon>
        <taxon>Chlorellaceae</taxon>
        <taxon>Chlorella clade</taxon>
        <taxon>Chlorella</taxon>
    </lineage>
</organism>
<proteinExistence type="inferred from homology"/>
<dbReference type="GO" id="GO:0006694">
    <property type="term" value="P:steroid biosynthetic process"/>
    <property type="evidence" value="ECO:0007669"/>
    <property type="project" value="UniProtKB-KW"/>
</dbReference>
<comment type="cofactor">
    <cofactor evidence="1">
        <name>Mg(2+)</name>
        <dbReference type="ChEBI" id="CHEBI:18420"/>
    </cofactor>
</comment>
<dbReference type="FunFam" id="3.90.79.10:FF:000012">
    <property type="entry name" value="Isopentenyl-diphosphate Delta-isomerase 1"/>
    <property type="match status" value="1"/>
</dbReference>
<dbReference type="GO" id="GO:0046872">
    <property type="term" value="F:metal ion binding"/>
    <property type="evidence" value="ECO:0007669"/>
    <property type="project" value="UniProtKB-KW"/>
</dbReference>
<dbReference type="Proteomes" id="UP000239899">
    <property type="component" value="Unassembled WGS sequence"/>
</dbReference>
<gene>
    <name evidence="17" type="ORF">C2E21_7606</name>
</gene>
<evidence type="ECO:0000256" key="12">
    <source>
        <dbReference type="ARBA" id="ARBA00023229"/>
    </source>
</evidence>